<proteinExistence type="inferred from homology"/>
<comment type="caution">
    <text evidence="5">The sequence shown here is derived from an EMBL/GenBank/DDBJ whole genome shotgun (WGS) entry which is preliminary data.</text>
</comment>
<evidence type="ECO:0000256" key="1">
    <source>
        <dbReference type="ARBA" id="ARBA00023015"/>
    </source>
</evidence>
<accession>A0A4R3N4G4</accession>
<dbReference type="Gene3D" id="1.10.10.10">
    <property type="entry name" value="Winged helix-like DNA-binding domain superfamily/Winged helix DNA-binding domain"/>
    <property type="match status" value="1"/>
</dbReference>
<dbReference type="Proteomes" id="UP000294650">
    <property type="component" value="Unassembled WGS sequence"/>
</dbReference>
<dbReference type="InterPro" id="IPR036388">
    <property type="entry name" value="WH-like_DNA-bd_sf"/>
</dbReference>
<reference evidence="5 6" key="1">
    <citation type="submission" date="2019-03" db="EMBL/GenBank/DDBJ databases">
        <title>Genomic Encyclopedia of Type Strains, Phase IV (KMG-IV): sequencing the most valuable type-strain genomes for metagenomic binning, comparative biology and taxonomic classification.</title>
        <authorList>
            <person name="Goeker M."/>
        </authorList>
    </citation>
    <scope>NUCLEOTIDE SEQUENCE [LARGE SCALE GENOMIC DNA]</scope>
    <source>
        <strain evidence="5 6">DSM 25894</strain>
    </source>
</reference>
<organism evidence="5 6">
    <name type="scientific">Melghiribacillus thermohalophilus</name>
    <dbReference type="NCBI Taxonomy" id="1324956"/>
    <lineage>
        <taxon>Bacteria</taxon>
        <taxon>Bacillati</taxon>
        <taxon>Bacillota</taxon>
        <taxon>Bacilli</taxon>
        <taxon>Bacillales</taxon>
        <taxon>Bacillaceae</taxon>
        <taxon>Melghiribacillus</taxon>
    </lineage>
</organism>
<evidence type="ECO:0000256" key="3">
    <source>
        <dbReference type="ARBA" id="ARBA00023163"/>
    </source>
</evidence>
<keyword evidence="1 4" id="KW-0805">Transcription regulation</keyword>
<dbReference type="RefSeq" id="WP_132371447.1">
    <property type="nucleotide sequence ID" value="NZ_SMAN01000006.1"/>
</dbReference>
<dbReference type="AlphaFoldDB" id="A0A4R3N4G4"/>
<dbReference type="GO" id="GO:0003677">
    <property type="term" value="F:DNA binding"/>
    <property type="evidence" value="ECO:0007669"/>
    <property type="project" value="UniProtKB-UniRule"/>
</dbReference>
<dbReference type="InterPro" id="IPR036390">
    <property type="entry name" value="WH_DNA-bd_sf"/>
</dbReference>
<comment type="similarity">
    <text evidence="4">Belongs to the GbsR family.</text>
</comment>
<evidence type="ECO:0000313" key="5">
    <source>
        <dbReference type="EMBL" id="TCT23654.1"/>
    </source>
</evidence>
<sequence length="187" mass="22154">MANQQKNQDWNKYEETIEKFIQVIAKNMSLYGITASVGRLYGVLYFSDEPMTLDDMRDALEMSKTSMSTGVRALSEMKMVEPAYKKGVRKDLYKSEEDWYKSFTSLFGNRWRHHTETNIEEADEAIEELGKLARITDDENLKEKIQKDIDRLEYAKNYYQWLMKFIRVVESGKIFDYIPRGDHDKQE</sequence>
<dbReference type="SUPFAM" id="SSF46785">
    <property type="entry name" value="Winged helix' DNA-binding domain"/>
    <property type="match status" value="1"/>
</dbReference>
<keyword evidence="3 4" id="KW-0804">Transcription</keyword>
<dbReference type="InterPro" id="IPR052362">
    <property type="entry name" value="HTH-GbsR_regulator"/>
</dbReference>
<dbReference type="PANTHER" id="PTHR38465">
    <property type="entry name" value="HTH-TYPE TRANSCRIPTIONAL REGULATOR MJ1563-RELATED"/>
    <property type="match status" value="1"/>
</dbReference>
<evidence type="ECO:0000256" key="2">
    <source>
        <dbReference type="ARBA" id="ARBA00023125"/>
    </source>
</evidence>
<protein>
    <recommendedName>
        <fullName evidence="4">HTH-type transcriptional regulator</fullName>
    </recommendedName>
</protein>
<dbReference type="EMBL" id="SMAN01000006">
    <property type="protein sequence ID" value="TCT23654.1"/>
    <property type="molecule type" value="Genomic_DNA"/>
</dbReference>
<evidence type="ECO:0000256" key="4">
    <source>
        <dbReference type="PIRNR" id="PIRNR006707"/>
    </source>
</evidence>
<keyword evidence="6" id="KW-1185">Reference proteome</keyword>
<dbReference type="PANTHER" id="PTHR38465:SF1">
    <property type="entry name" value="HTH-TYPE TRANSCRIPTIONAL REGULATOR MJ1563-RELATED"/>
    <property type="match status" value="1"/>
</dbReference>
<name>A0A4R3N4G4_9BACI</name>
<dbReference type="PIRSF" id="PIRSF006707">
    <property type="entry name" value="MJ1563"/>
    <property type="match status" value="1"/>
</dbReference>
<dbReference type="OrthoDB" id="9800374at2"/>
<dbReference type="InterPro" id="IPR026282">
    <property type="entry name" value="MJ1563"/>
</dbReference>
<gene>
    <name evidence="5" type="ORF">EDD68_10664</name>
</gene>
<evidence type="ECO:0000313" key="6">
    <source>
        <dbReference type="Proteomes" id="UP000294650"/>
    </source>
</evidence>
<keyword evidence="2 4" id="KW-0238">DNA-binding</keyword>